<geneLocation type="plasmid" evidence="1 2">
    <name>pDEIPE01</name>
</geneLocation>
<dbReference type="EMBL" id="CP003383">
    <property type="protein sequence ID" value="AFZ69536.1"/>
    <property type="molecule type" value="Genomic_DNA"/>
</dbReference>
<reference evidence="2" key="1">
    <citation type="submission" date="2012-03" db="EMBL/GenBank/DDBJ databases">
        <title>Complete sequence of plasmid 1 of Deinococcus peraridilitoris DSM 19664.</title>
        <authorList>
            <person name="Lucas S."/>
            <person name="Copeland A."/>
            <person name="Lapidus A."/>
            <person name="Glavina del Rio T."/>
            <person name="Dalin E."/>
            <person name="Tice H."/>
            <person name="Bruce D."/>
            <person name="Goodwin L."/>
            <person name="Pitluck S."/>
            <person name="Peters L."/>
            <person name="Mikhailova N."/>
            <person name="Lu M."/>
            <person name="Kyrpides N."/>
            <person name="Mavromatis K."/>
            <person name="Ivanova N."/>
            <person name="Brettin T."/>
            <person name="Detter J.C."/>
            <person name="Han C."/>
            <person name="Larimer F."/>
            <person name="Land M."/>
            <person name="Hauser L."/>
            <person name="Markowitz V."/>
            <person name="Cheng J.-F."/>
            <person name="Hugenholtz P."/>
            <person name="Woyke T."/>
            <person name="Wu D."/>
            <person name="Pukall R."/>
            <person name="Steenblock K."/>
            <person name="Brambilla E."/>
            <person name="Klenk H.-P."/>
            <person name="Eisen J.A."/>
        </authorList>
    </citation>
    <scope>NUCLEOTIDE SEQUENCE [LARGE SCALE GENOMIC DNA]</scope>
    <source>
        <strain evidence="2">DSM 19664 / LMG 22246 / CIP 109416 / KR-200</strain>
        <plasmid evidence="2">Plasmid pDEIPE01</plasmid>
    </source>
</reference>
<evidence type="ECO:0000313" key="1">
    <source>
        <dbReference type="EMBL" id="AFZ69536.1"/>
    </source>
</evidence>
<proteinExistence type="predicted"/>
<dbReference type="PATRIC" id="fig|937777.3.peg.4196"/>
<evidence type="ECO:0008006" key="3">
    <source>
        <dbReference type="Google" id="ProtNLM"/>
    </source>
</evidence>
<dbReference type="Proteomes" id="UP000010467">
    <property type="component" value="Plasmid pDEIPE01"/>
</dbReference>
<dbReference type="AlphaFoldDB" id="L0A6R7"/>
<protein>
    <recommendedName>
        <fullName evidence="3">HTH marR-type domain-containing protein</fullName>
    </recommendedName>
</protein>
<name>L0A6R7_DEIPD</name>
<accession>L0A6R7</accession>
<dbReference type="KEGG" id="dpd:Deipe_4169"/>
<sequence>MSLSTLAGFTHLTDITYAQRGVLALILALGGAATHKQLAEAGKNKAEAVKHLTKQLKKLGYLDNPRQRDANNRFLASPYVLTDKAKCLTGEG</sequence>
<keyword evidence="1" id="KW-0614">Plasmid</keyword>
<dbReference type="RefSeq" id="WP_015231437.1">
    <property type="nucleotide sequence ID" value="NC_019789.1"/>
</dbReference>
<dbReference type="InterPro" id="IPR036390">
    <property type="entry name" value="WH_DNA-bd_sf"/>
</dbReference>
<gene>
    <name evidence="1" type="ordered locus">Deipe_4169</name>
</gene>
<organism evidence="1 2">
    <name type="scientific">Deinococcus peraridilitoris (strain DSM 19664 / LMG 22246 / CIP 109416 / KR-200)</name>
    <dbReference type="NCBI Taxonomy" id="937777"/>
    <lineage>
        <taxon>Bacteria</taxon>
        <taxon>Thermotogati</taxon>
        <taxon>Deinococcota</taxon>
        <taxon>Deinococci</taxon>
        <taxon>Deinococcales</taxon>
        <taxon>Deinococcaceae</taxon>
        <taxon>Deinococcus</taxon>
    </lineage>
</organism>
<evidence type="ECO:0000313" key="2">
    <source>
        <dbReference type="Proteomes" id="UP000010467"/>
    </source>
</evidence>
<dbReference type="HOGENOM" id="CLU_2408381_0_0_0"/>
<dbReference type="SUPFAM" id="SSF46785">
    <property type="entry name" value="Winged helix' DNA-binding domain"/>
    <property type="match status" value="1"/>
</dbReference>
<keyword evidence="2" id="KW-1185">Reference proteome</keyword>